<evidence type="ECO:0008006" key="4">
    <source>
        <dbReference type="Google" id="ProtNLM"/>
    </source>
</evidence>
<reference evidence="2" key="1">
    <citation type="submission" date="2021-02" db="EMBL/GenBank/DDBJ databases">
        <authorList>
            <person name="Dougan E. K."/>
            <person name="Rhodes N."/>
            <person name="Thang M."/>
            <person name="Chan C."/>
        </authorList>
    </citation>
    <scope>NUCLEOTIDE SEQUENCE</scope>
</reference>
<name>A0A813KXU7_POLGL</name>
<evidence type="ECO:0000313" key="3">
    <source>
        <dbReference type="Proteomes" id="UP000626109"/>
    </source>
</evidence>
<dbReference type="Proteomes" id="UP000626109">
    <property type="component" value="Unassembled WGS sequence"/>
</dbReference>
<feature type="chain" id="PRO_5032932896" description="Apple domain-containing protein" evidence="1">
    <location>
        <begin position="21"/>
        <end position="258"/>
    </location>
</feature>
<dbReference type="AlphaFoldDB" id="A0A813KXU7"/>
<gene>
    <name evidence="2" type="ORF">PGLA2088_LOCUS36740</name>
</gene>
<keyword evidence="1" id="KW-0732">Signal</keyword>
<proteinExistence type="predicted"/>
<accession>A0A813KXU7</accession>
<dbReference type="EMBL" id="CAJNNW010032246">
    <property type="protein sequence ID" value="CAE8711937.1"/>
    <property type="molecule type" value="Genomic_DNA"/>
</dbReference>
<protein>
    <recommendedName>
        <fullName evidence="4">Apple domain-containing protein</fullName>
    </recommendedName>
</protein>
<sequence>MARGFPAALAAAAAASWACGASIPPTSPAACAAAAQISGDGWLEAAVTTCGLRRGFVPFRGNLLHQALQTVNSTEACAALCAGTALQGCGAFSFCSYADSDVDGGYVHMCTLLSSVVEGATDWSPIPGKCDSGRPCAAPCKDLDEQVALVFPGAALAAVTRSCQAAVAANAGNCWSSQHDGGGNATTGLDLRFVQSLCPVSCRSCALVGTTATSNNNNNNNNNNSNNNLKITTSIANRSLATAAAAALKSTAVLAACS</sequence>
<organism evidence="2 3">
    <name type="scientific">Polarella glacialis</name>
    <name type="common">Dinoflagellate</name>
    <dbReference type="NCBI Taxonomy" id="89957"/>
    <lineage>
        <taxon>Eukaryota</taxon>
        <taxon>Sar</taxon>
        <taxon>Alveolata</taxon>
        <taxon>Dinophyceae</taxon>
        <taxon>Suessiales</taxon>
        <taxon>Suessiaceae</taxon>
        <taxon>Polarella</taxon>
    </lineage>
</organism>
<feature type="signal peptide" evidence="1">
    <location>
        <begin position="1"/>
        <end position="20"/>
    </location>
</feature>
<evidence type="ECO:0000256" key="1">
    <source>
        <dbReference type="SAM" id="SignalP"/>
    </source>
</evidence>
<comment type="caution">
    <text evidence="2">The sequence shown here is derived from an EMBL/GenBank/DDBJ whole genome shotgun (WGS) entry which is preliminary data.</text>
</comment>
<evidence type="ECO:0000313" key="2">
    <source>
        <dbReference type="EMBL" id="CAE8711937.1"/>
    </source>
</evidence>
<feature type="non-terminal residue" evidence="2">
    <location>
        <position position="1"/>
    </location>
</feature>